<dbReference type="Gene3D" id="3.50.50.60">
    <property type="entry name" value="FAD/NAD(P)-binding domain"/>
    <property type="match status" value="1"/>
</dbReference>
<comment type="caution">
    <text evidence="2">The sequence shown here is derived from an EMBL/GenBank/DDBJ whole genome shotgun (WGS) entry which is preliminary data.</text>
</comment>
<gene>
    <name evidence="2" type="ORF">B0H63DRAFT_528254</name>
</gene>
<dbReference type="Pfam" id="PF01593">
    <property type="entry name" value="Amino_oxidase"/>
    <property type="match status" value="1"/>
</dbReference>
<feature type="domain" description="Amine oxidase" evidence="1">
    <location>
        <begin position="169"/>
        <end position="339"/>
    </location>
</feature>
<dbReference type="InterPro" id="IPR036188">
    <property type="entry name" value="FAD/NAD-bd_sf"/>
</dbReference>
<dbReference type="GO" id="GO:0016491">
    <property type="term" value="F:oxidoreductase activity"/>
    <property type="evidence" value="ECO:0007669"/>
    <property type="project" value="InterPro"/>
</dbReference>
<reference evidence="2" key="2">
    <citation type="submission" date="2023-06" db="EMBL/GenBank/DDBJ databases">
        <authorList>
            <consortium name="Lawrence Berkeley National Laboratory"/>
            <person name="Haridas S."/>
            <person name="Hensen N."/>
            <person name="Bonometti L."/>
            <person name="Westerberg I."/>
            <person name="Brannstrom I.O."/>
            <person name="Guillou S."/>
            <person name="Cros-Aarteil S."/>
            <person name="Calhoun S."/>
            <person name="Kuo A."/>
            <person name="Mondo S."/>
            <person name="Pangilinan J."/>
            <person name="Riley R."/>
            <person name="LaButti K."/>
            <person name="Andreopoulos B."/>
            <person name="Lipzen A."/>
            <person name="Chen C."/>
            <person name="Yanf M."/>
            <person name="Daum C."/>
            <person name="Ng V."/>
            <person name="Clum A."/>
            <person name="Steindorff A."/>
            <person name="Ohm R."/>
            <person name="Martin F."/>
            <person name="Silar P."/>
            <person name="Natvig D."/>
            <person name="Lalanne C."/>
            <person name="Gautier V."/>
            <person name="Ament-velasquez S.L."/>
            <person name="Kruys A."/>
            <person name="Hutchinson M.I."/>
            <person name="Powell A.J."/>
            <person name="Barry K."/>
            <person name="Miller A.N."/>
            <person name="Grigoriev I.V."/>
            <person name="Debuchy R."/>
            <person name="Gladieux P."/>
            <person name="Thoren M.H."/>
            <person name="Johannesson H."/>
        </authorList>
    </citation>
    <scope>NUCLEOTIDE SEQUENCE</scope>
    <source>
        <strain evidence="2">CBS 232.78</strain>
    </source>
</reference>
<dbReference type="InterPro" id="IPR002937">
    <property type="entry name" value="Amino_oxidase"/>
</dbReference>
<dbReference type="SUPFAM" id="SSF51905">
    <property type="entry name" value="FAD/NAD(P)-binding domain"/>
    <property type="match status" value="1"/>
</dbReference>
<dbReference type="EMBL" id="JAULSW010000009">
    <property type="protein sequence ID" value="KAK3370538.1"/>
    <property type="molecule type" value="Genomic_DNA"/>
</dbReference>
<sequence>MEILPNKRCRPMKGFVLFKAPDNGEHHLAGTYGWVAGECPKEEVGLDRTAAHVTCPTMVTAATNSDGGGLLIPAKVARVIVSCSEDAIEEVQDLAATIPAEAAKDMSVLRALVNTKPFQDGFVLVPGEYCRTLGALFQSIENTEAAPLLAQTTEPGRPGSQPGVDLIEYAVDDIGGEQVFLQDGYVAIVDEIAKPLAEAGAIALDTVVTRVDGTRNPIVVETRQGNFTAGEVVCTFPLGVLKDSAKDELFNDEPYRSIKNGLIQTETTAQGEDDLLDVFLGFISELSSISIDSNSSVSPDVYRLPILNLFALTGQPVLCAFVSCKTATTVEGMKDKTLLGFLIEPLPSSSAQASSRPS</sequence>
<dbReference type="PANTHER" id="PTHR10742:SF410">
    <property type="entry name" value="LYSINE-SPECIFIC HISTONE DEMETHYLASE 2"/>
    <property type="match status" value="1"/>
</dbReference>
<reference evidence="2" key="1">
    <citation type="journal article" date="2023" name="Mol. Phylogenet. Evol.">
        <title>Genome-scale phylogeny and comparative genomics of the fungal order Sordariales.</title>
        <authorList>
            <person name="Hensen N."/>
            <person name="Bonometti L."/>
            <person name="Westerberg I."/>
            <person name="Brannstrom I.O."/>
            <person name="Guillou S."/>
            <person name="Cros-Aarteil S."/>
            <person name="Calhoun S."/>
            <person name="Haridas S."/>
            <person name="Kuo A."/>
            <person name="Mondo S."/>
            <person name="Pangilinan J."/>
            <person name="Riley R."/>
            <person name="LaButti K."/>
            <person name="Andreopoulos B."/>
            <person name="Lipzen A."/>
            <person name="Chen C."/>
            <person name="Yan M."/>
            <person name="Daum C."/>
            <person name="Ng V."/>
            <person name="Clum A."/>
            <person name="Steindorff A."/>
            <person name="Ohm R.A."/>
            <person name="Martin F."/>
            <person name="Silar P."/>
            <person name="Natvig D.O."/>
            <person name="Lalanne C."/>
            <person name="Gautier V."/>
            <person name="Ament-Velasquez S.L."/>
            <person name="Kruys A."/>
            <person name="Hutchinson M.I."/>
            <person name="Powell A.J."/>
            <person name="Barry K."/>
            <person name="Miller A.N."/>
            <person name="Grigoriev I.V."/>
            <person name="Debuchy R."/>
            <person name="Gladieux P."/>
            <person name="Hiltunen Thoren M."/>
            <person name="Johannesson H."/>
        </authorList>
    </citation>
    <scope>NUCLEOTIDE SEQUENCE</scope>
    <source>
        <strain evidence="2">CBS 232.78</strain>
    </source>
</reference>
<dbReference type="PANTHER" id="PTHR10742">
    <property type="entry name" value="FLAVIN MONOAMINE OXIDASE"/>
    <property type="match status" value="1"/>
</dbReference>
<dbReference type="AlphaFoldDB" id="A0AAE0K5M3"/>
<accession>A0AAE0K5M3</accession>
<organism evidence="2 3">
    <name type="scientific">Podospora didyma</name>
    <dbReference type="NCBI Taxonomy" id="330526"/>
    <lineage>
        <taxon>Eukaryota</taxon>
        <taxon>Fungi</taxon>
        <taxon>Dikarya</taxon>
        <taxon>Ascomycota</taxon>
        <taxon>Pezizomycotina</taxon>
        <taxon>Sordariomycetes</taxon>
        <taxon>Sordariomycetidae</taxon>
        <taxon>Sordariales</taxon>
        <taxon>Podosporaceae</taxon>
        <taxon>Podospora</taxon>
    </lineage>
</organism>
<evidence type="ECO:0000313" key="3">
    <source>
        <dbReference type="Proteomes" id="UP001285441"/>
    </source>
</evidence>
<keyword evidence="3" id="KW-1185">Reference proteome</keyword>
<dbReference type="InterPro" id="IPR050281">
    <property type="entry name" value="Flavin_monoamine_oxidase"/>
</dbReference>
<protein>
    <recommendedName>
        <fullName evidence="1">Amine oxidase domain-containing protein</fullName>
    </recommendedName>
</protein>
<evidence type="ECO:0000313" key="2">
    <source>
        <dbReference type="EMBL" id="KAK3370538.1"/>
    </source>
</evidence>
<evidence type="ECO:0000259" key="1">
    <source>
        <dbReference type="Pfam" id="PF01593"/>
    </source>
</evidence>
<dbReference type="Proteomes" id="UP001285441">
    <property type="component" value="Unassembled WGS sequence"/>
</dbReference>
<name>A0AAE0K5M3_9PEZI</name>
<proteinExistence type="predicted"/>